<sequence>MRPCLRKLCSGFRNLEEGMAMLRQNKWKILLTTLIILIPILVGCILWNRLPDTIATSFGVDSAANGWNSKLFAVLGIPAMIAVVHLFCLVVMSADPKQKNIGKKPLGIFFWILPCTSLLISTVIYGNAMDVKMDVGFLVCLFLGVLFVMMGNILPKAGQNYSFGIKLPWTLNDSENWKHTNRFGGWCMVIAGIVIIVTSLWHNPWFFFGVVFAAAAAPMFYSYIYEKRHGREK</sequence>
<organism evidence="1 2">
    <name type="scientific">Hominisplanchenecus murintestinalis</name>
    <dbReference type="NCBI Taxonomy" id="2941517"/>
    <lineage>
        <taxon>Bacteria</taxon>
        <taxon>Bacillati</taxon>
        <taxon>Bacillota</taxon>
        <taxon>Clostridia</taxon>
        <taxon>Lachnospirales</taxon>
        <taxon>Lachnospiraceae</taxon>
        <taxon>Hominisplanchenecus</taxon>
    </lineage>
</organism>
<keyword evidence="2" id="KW-1185">Reference proteome</keyword>
<accession>A0AC61QXC1</accession>
<evidence type="ECO:0000313" key="1">
    <source>
        <dbReference type="EMBL" id="TGX97648.1"/>
    </source>
</evidence>
<reference evidence="1" key="1">
    <citation type="submission" date="2019-04" db="EMBL/GenBank/DDBJ databases">
        <title>Microbes associate with the intestines of laboratory mice.</title>
        <authorList>
            <person name="Navarre W."/>
            <person name="Wong E."/>
            <person name="Huang K."/>
            <person name="Tropini C."/>
            <person name="Ng K."/>
            <person name="Yu B."/>
        </authorList>
    </citation>
    <scope>NUCLEOTIDE SEQUENCE</scope>
    <source>
        <strain evidence="1">NM72_1-8</strain>
    </source>
</reference>
<dbReference type="Proteomes" id="UP000307720">
    <property type="component" value="Unassembled WGS sequence"/>
</dbReference>
<name>A0AC61QXC1_9FIRM</name>
<dbReference type="EMBL" id="SRZB01000028">
    <property type="protein sequence ID" value="TGX97648.1"/>
    <property type="molecule type" value="Genomic_DNA"/>
</dbReference>
<proteinExistence type="predicted"/>
<comment type="caution">
    <text evidence="1">The sequence shown here is derived from an EMBL/GenBank/DDBJ whole genome shotgun (WGS) entry which is preliminary data.</text>
</comment>
<protein>
    <submittedName>
        <fullName evidence="1">DUF1648 domain-containing protein</fullName>
    </submittedName>
</protein>
<gene>
    <name evidence="1" type="ORF">E5357_11935</name>
</gene>
<evidence type="ECO:0000313" key="2">
    <source>
        <dbReference type="Proteomes" id="UP000307720"/>
    </source>
</evidence>